<dbReference type="PROSITE" id="PS50262">
    <property type="entry name" value="G_PROTEIN_RECEP_F1_2"/>
    <property type="match status" value="1"/>
</dbReference>
<protein>
    <recommendedName>
        <fullName evidence="11">G-protein coupled receptors family 1 profile domain-containing protein</fullName>
    </recommendedName>
</protein>
<dbReference type="SUPFAM" id="SSF81321">
    <property type="entry name" value="Family A G protein-coupled receptor-like"/>
    <property type="match status" value="1"/>
</dbReference>
<dbReference type="CDD" id="cd00637">
    <property type="entry name" value="7tm_classA_rhodopsin-like"/>
    <property type="match status" value="1"/>
</dbReference>
<organism evidence="12 13">
    <name type="scientific">Strongylocentrotus purpuratus</name>
    <name type="common">Purple sea urchin</name>
    <dbReference type="NCBI Taxonomy" id="7668"/>
    <lineage>
        <taxon>Eukaryota</taxon>
        <taxon>Metazoa</taxon>
        <taxon>Echinodermata</taxon>
        <taxon>Eleutherozoa</taxon>
        <taxon>Echinozoa</taxon>
        <taxon>Echinoidea</taxon>
        <taxon>Euechinoidea</taxon>
        <taxon>Echinacea</taxon>
        <taxon>Camarodonta</taxon>
        <taxon>Echinidea</taxon>
        <taxon>Strongylocentrotidae</taxon>
        <taxon>Strongylocentrotus</taxon>
    </lineage>
</organism>
<evidence type="ECO:0000256" key="4">
    <source>
        <dbReference type="ARBA" id="ARBA00022989"/>
    </source>
</evidence>
<evidence type="ECO:0000256" key="10">
    <source>
        <dbReference type="SAM" id="Phobius"/>
    </source>
</evidence>
<dbReference type="EnsemblMetazoa" id="XM_782050">
    <property type="protein sequence ID" value="XP_787143"/>
    <property type="gene ID" value="LOC582077"/>
</dbReference>
<dbReference type="RefSeq" id="XP_787143.2">
    <property type="nucleotide sequence ID" value="XM_782050.2"/>
</dbReference>
<dbReference type="GO" id="GO:0007186">
    <property type="term" value="P:G protein-coupled receptor signaling pathway"/>
    <property type="evidence" value="ECO:0000318"/>
    <property type="project" value="GO_Central"/>
</dbReference>
<evidence type="ECO:0000256" key="8">
    <source>
        <dbReference type="ARBA" id="ARBA00023224"/>
    </source>
</evidence>
<dbReference type="PROSITE" id="PS00237">
    <property type="entry name" value="G_PROTEIN_RECEP_F1_1"/>
    <property type="match status" value="1"/>
</dbReference>
<dbReference type="OrthoDB" id="10044919at2759"/>
<evidence type="ECO:0000313" key="13">
    <source>
        <dbReference type="Proteomes" id="UP000007110"/>
    </source>
</evidence>
<dbReference type="SMART" id="SM01381">
    <property type="entry name" value="7TM_GPCR_Srsx"/>
    <property type="match status" value="1"/>
</dbReference>
<evidence type="ECO:0000256" key="5">
    <source>
        <dbReference type="ARBA" id="ARBA00023040"/>
    </source>
</evidence>
<evidence type="ECO:0000259" key="11">
    <source>
        <dbReference type="PROSITE" id="PS50262"/>
    </source>
</evidence>
<dbReference type="InterPro" id="IPR017452">
    <property type="entry name" value="GPCR_Rhodpsn_7TM"/>
</dbReference>
<dbReference type="AlphaFoldDB" id="A0A7M7TGT7"/>
<evidence type="ECO:0000256" key="1">
    <source>
        <dbReference type="ARBA" id="ARBA00004651"/>
    </source>
</evidence>
<reference evidence="12" key="2">
    <citation type="submission" date="2021-01" db="UniProtKB">
        <authorList>
            <consortium name="EnsemblMetazoa"/>
        </authorList>
    </citation>
    <scope>IDENTIFICATION</scope>
</reference>
<keyword evidence="5 9" id="KW-0297">G-protein coupled receptor</keyword>
<comment type="similarity">
    <text evidence="9">Belongs to the G-protein coupled receptor 1 family.</text>
</comment>
<keyword evidence="13" id="KW-1185">Reference proteome</keyword>
<dbReference type="InterPro" id="IPR000276">
    <property type="entry name" value="GPCR_Rhodpsn"/>
</dbReference>
<dbReference type="GO" id="GO:0005886">
    <property type="term" value="C:plasma membrane"/>
    <property type="evidence" value="ECO:0007669"/>
    <property type="project" value="UniProtKB-SubCell"/>
</dbReference>
<dbReference type="KEGG" id="spu:582077"/>
<comment type="subcellular location">
    <subcellularLocation>
        <location evidence="1">Cell membrane</location>
        <topology evidence="1">Multi-pass membrane protein</topology>
    </subcellularLocation>
</comment>
<dbReference type="FunFam" id="1.20.1070.10:FF:000737">
    <property type="entry name" value="Uncharacterized protein"/>
    <property type="match status" value="1"/>
</dbReference>
<dbReference type="PRINTS" id="PR00237">
    <property type="entry name" value="GPCRRHODOPSN"/>
</dbReference>
<reference evidence="13" key="1">
    <citation type="submission" date="2015-02" db="EMBL/GenBank/DDBJ databases">
        <title>Genome sequencing for Strongylocentrotus purpuratus.</title>
        <authorList>
            <person name="Murali S."/>
            <person name="Liu Y."/>
            <person name="Vee V."/>
            <person name="English A."/>
            <person name="Wang M."/>
            <person name="Skinner E."/>
            <person name="Han Y."/>
            <person name="Muzny D.M."/>
            <person name="Worley K.C."/>
            <person name="Gibbs R.A."/>
        </authorList>
    </citation>
    <scope>NUCLEOTIDE SEQUENCE</scope>
</reference>
<feature type="transmembrane region" description="Helical" evidence="10">
    <location>
        <begin position="55"/>
        <end position="75"/>
    </location>
</feature>
<dbReference type="GO" id="GO:0004930">
    <property type="term" value="F:G protein-coupled receptor activity"/>
    <property type="evidence" value="ECO:0007669"/>
    <property type="project" value="UniProtKB-KW"/>
</dbReference>
<dbReference type="Proteomes" id="UP000007110">
    <property type="component" value="Unassembled WGS sequence"/>
</dbReference>
<evidence type="ECO:0000256" key="6">
    <source>
        <dbReference type="ARBA" id="ARBA00023136"/>
    </source>
</evidence>
<evidence type="ECO:0000313" key="12">
    <source>
        <dbReference type="EnsemblMetazoa" id="XP_787143"/>
    </source>
</evidence>
<keyword evidence="2" id="KW-1003">Cell membrane</keyword>
<feature type="domain" description="G-protein coupled receptors family 1 profile" evidence="11">
    <location>
        <begin position="35"/>
        <end position="304"/>
    </location>
</feature>
<proteinExistence type="inferred from homology"/>
<feature type="transmembrane region" description="Helical" evidence="10">
    <location>
        <begin position="135"/>
        <end position="156"/>
    </location>
</feature>
<evidence type="ECO:0000256" key="2">
    <source>
        <dbReference type="ARBA" id="ARBA00022475"/>
    </source>
</evidence>
<keyword evidence="6 10" id="KW-0472">Membrane</keyword>
<dbReference type="OMA" id="EPTRWAR"/>
<feature type="transmembrane region" description="Helical" evidence="10">
    <location>
        <begin position="285"/>
        <end position="306"/>
    </location>
</feature>
<sequence>MSSVGNFTEDASNMSVQRIIAAWLFATTSFLGVLGNILVIVAVSLSCRLQTKTNIFVVALAVIDLVNCLLLPVQVMSLIGVGRSVSFGRVCTVTGVAMSASMGVSVTILVLIAFNRFYMITKVKTDYTRLYTTRNIVAMIVACAAVPSFNVVLAASGLAKFGLDEGICSHAEGNSYSYTAGAWLLVSLLIIVICYVKIYQHVKRHLRSIGSEEHAKGSPQDASTVEYPKTTELGEGPKLVNAEFAQRQRELESKITTNMLIIIVLFFLCVTPSIIILFVPDDHDASSITVAIIAFNSCLNPIVYAWKHPVFRHVFKCIITRQITDIKEPTRWARSLVETHS</sequence>
<keyword evidence="3 9" id="KW-0812">Transmembrane</keyword>
<dbReference type="InParanoid" id="A0A7M7TGT7"/>
<evidence type="ECO:0000256" key="3">
    <source>
        <dbReference type="ARBA" id="ARBA00022692"/>
    </source>
</evidence>
<name>A0A7M7TGT7_STRPU</name>
<dbReference type="PANTHER" id="PTHR24228:SF72">
    <property type="entry name" value="G-PROTEIN COUPLED RECEPTORS FAMILY 1 PROFILE DOMAIN-CONTAINING PROTEIN"/>
    <property type="match status" value="1"/>
</dbReference>
<dbReference type="Pfam" id="PF00001">
    <property type="entry name" value="7tm_1"/>
    <property type="match status" value="1"/>
</dbReference>
<keyword evidence="8 9" id="KW-0807">Transducer</keyword>
<dbReference type="PANTHER" id="PTHR24228">
    <property type="entry name" value="B2 BRADYKININ RECEPTOR/ANGIOTENSIN II RECEPTOR"/>
    <property type="match status" value="1"/>
</dbReference>
<keyword evidence="4 10" id="KW-1133">Transmembrane helix</keyword>
<feature type="transmembrane region" description="Helical" evidence="10">
    <location>
        <begin position="87"/>
        <end position="114"/>
    </location>
</feature>
<feature type="transmembrane region" description="Helical" evidence="10">
    <location>
        <begin position="176"/>
        <end position="198"/>
    </location>
</feature>
<evidence type="ECO:0000256" key="9">
    <source>
        <dbReference type="RuleBase" id="RU000688"/>
    </source>
</evidence>
<dbReference type="Gene3D" id="1.20.1070.10">
    <property type="entry name" value="Rhodopsin 7-helix transmembrane proteins"/>
    <property type="match status" value="1"/>
</dbReference>
<evidence type="ECO:0000256" key="7">
    <source>
        <dbReference type="ARBA" id="ARBA00023170"/>
    </source>
</evidence>
<feature type="transmembrane region" description="Helical" evidence="10">
    <location>
        <begin position="259"/>
        <end position="279"/>
    </location>
</feature>
<dbReference type="GeneID" id="582077"/>
<feature type="transmembrane region" description="Helical" evidence="10">
    <location>
        <begin position="20"/>
        <end position="43"/>
    </location>
</feature>
<keyword evidence="7 9" id="KW-0675">Receptor</keyword>
<accession>A0A7M7TGT7</accession>